<dbReference type="Proteomes" id="UP000189369">
    <property type="component" value="Chromosome"/>
</dbReference>
<protein>
    <submittedName>
        <fullName evidence="2">NUDIX hydrolase</fullName>
    </submittedName>
</protein>
<evidence type="ECO:0000313" key="3">
    <source>
        <dbReference type="Proteomes" id="UP000189369"/>
    </source>
</evidence>
<accession>A0A1U9K0W1</accession>
<dbReference type="PROSITE" id="PS51462">
    <property type="entry name" value="NUDIX"/>
    <property type="match status" value="1"/>
</dbReference>
<dbReference type="OrthoDB" id="5621792at2"/>
<reference evidence="2 3" key="1">
    <citation type="submission" date="2017-01" db="EMBL/GenBank/DDBJ databases">
        <title>Complete Genome Sequence of Paenalcaligenes hominis, Isolated from a paraplegic Patient with neurogenic bladder.</title>
        <authorList>
            <person name="Mukhopadhyay R."/>
            <person name="Joaquin J."/>
            <person name="Hogue R."/>
            <person name="Kilaru A."/>
            <person name="Jospin G."/>
            <person name="Mars K."/>
            <person name="Eisen J.A."/>
            <person name="Chaturvedi V."/>
        </authorList>
    </citation>
    <scope>NUCLEOTIDE SEQUENCE [LARGE SCALE GENOMIC DNA]</scope>
    <source>
        <strain evidence="2 3">15S00501</strain>
    </source>
</reference>
<sequence>MTLIQTLPSLADLDQRYQQLLQQAYDLPTAQSRPVTVCNRLCGWATAEATAVLAALPGVQVNETGVHIAWAQTPSPAVNTLLAEIAVQLDQAGLVKAWRDELLHVLANTEAIGAIERGAVRPLGFVTQAVHLNAWSHDGKLWVAKRAATKPTDPNKWDTMVGGLAVAFEDLDTSLLRESEEEAGLLPQHLGQREPLRHLLRMYRQLPEGYQVEDVIISDCVLEAGVIPQNQDGEVSETRLLTISDWWEMMQTGVFTLEAEMVLIDSVRLRLMQA</sequence>
<evidence type="ECO:0000313" key="2">
    <source>
        <dbReference type="EMBL" id="AQS51652.1"/>
    </source>
</evidence>
<dbReference type="InterPro" id="IPR000086">
    <property type="entry name" value="NUDIX_hydrolase_dom"/>
</dbReference>
<dbReference type="EMBL" id="CP019697">
    <property type="protein sequence ID" value="AQS51652.1"/>
    <property type="molecule type" value="Genomic_DNA"/>
</dbReference>
<dbReference type="AlphaFoldDB" id="A0A1U9K0W1"/>
<gene>
    <name evidence="2" type="ORF">PAEH1_08900</name>
</gene>
<name>A0A1U9K0W1_9BURK</name>
<dbReference type="Pfam" id="PF00293">
    <property type="entry name" value="NUDIX"/>
    <property type="match status" value="1"/>
</dbReference>
<dbReference type="GO" id="GO:0016787">
    <property type="term" value="F:hydrolase activity"/>
    <property type="evidence" value="ECO:0007669"/>
    <property type="project" value="UniProtKB-KW"/>
</dbReference>
<dbReference type="SUPFAM" id="SSF55811">
    <property type="entry name" value="Nudix"/>
    <property type="match status" value="1"/>
</dbReference>
<dbReference type="STRING" id="643674.PAEH1_08900"/>
<dbReference type="Gene3D" id="3.90.79.10">
    <property type="entry name" value="Nucleoside Triphosphate Pyrophosphohydrolase"/>
    <property type="match status" value="1"/>
</dbReference>
<organism evidence="2 3">
    <name type="scientific">Paenalcaligenes hominis</name>
    <dbReference type="NCBI Taxonomy" id="643674"/>
    <lineage>
        <taxon>Bacteria</taxon>
        <taxon>Pseudomonadati</taxon>
        <taxon>Pseudomonadota</taxon>
        <taxon>Betaproteobacteria</taxon>
        <taxon>Burkholderiales</taxon>
        <taxon>Alcaligenaceae</taxon>
        <taxon>Paenalcaligenes</taxon>
    </lineage>
</organism>
<dbReference type="CDD" id="cd03676">
    <property type="entry name" value="NUDIX_Tnr3_like"/>
    <property type="match status" value="1"/>
</dbReference>
<feature type="domain" description="Nudix hydrolase" evidence="1">
    <location>
        <begin position="122"/>
        <end position="263"/>
    </location>
</feature>
<dbReference type="KEGG" id="phn:PAEH1_08900"/>
<keyword evidence="2" id="KW-0378">Hydrolase</keyword>
<evidence type="ECO:0000259" key="1">
    <source>
        <dbReference type="PROSITE" id="PS51462"/>
    </source>
</evidence>
<dbReference type="InterPro" id="IPR015797">
    <property type="entry name" value="NUDIX_hydrolase-like_dom_sf"/>
</dbReference>
<proteinExistence type="predicted"/>